<dbReference type="InterPro" id="IPR001497">
    <property type="entry name" value="MethylDNA_cys_MeTrfase_AS"/>
</dbReference>
<dbReference type="GO" id="GO:0006281">
    <property type="term" value="P:DNA repair"/>
    <property type="evidence" value="ECO:0007669"/>
    <property type="project" value="UniProtKB-KW"/>
</dbReference>
<dbReference type="GO" id="GO:0003908">
    <property type="term" value="F:methylated-DNA-[protein]-cysteine S-methyltransferase activity"/>
    <property type="evidence" value="ECO:0007669"/>
    <property type="project" value="UniProtKB-EC"/>
</dbReference>
<dbReference type="InterPro" id="IPR014048">
    <property type="entry name" value="MethylDNA_cys_MeTrfase_DNA-bd"/>
</dbReference>
<dbReference type="InterPro" id="IPR036388">
    <property type="entry name" value="WH-like_DNA-bd_sf"/>
</dbReference>
<comment type="similarity">
    <text evidence="2">Belongs to the MGMT family.</text>
</comment>
<dbReference type="FunFam" id="1.10.10.10:FF:000214">
    <property type="entry name" value="Methylated-DNA--protein-cysteine methyltransferase"/>
    <property type="match status" value="1"/>
</dbReference>
<keyword evidence="5 10" id="KW-0808">Transferase</keyword>
<evidence type="ECO:0000256" key="7">
    <source>
        <dbReference type="ARBA" id="ARBA00023204"/>
    </source>
</evidence>
<sequence length="186" mass="20331">MPDLVLVPPLPPDDDELDDGIGFVRLDSPIGRLEVVTRHFAVERVVVAVDEPLPHDDDAERPDALLHAARRQLQDYFTGHRRRFDLPLRMQGTSFQRSVWSALADVPWGETTTYGRIGGVIGSPQAGRAVGGAIAANPLPLLVPCHRVLGRTGGVTGYTVGRGVPTKQWLLRHEGIVYREGPVPVL</sequence>
<evidence type="ECO:0000256" key="6">
    <source>
        <dbReference type="ARBA" id="ARBA00022763"/>
    </source>
</evidence>
<name>A0A7W3PID3_9MICO</name>
<evidence type="ECO:0000256" key="2">
    <source>
        <dbReference type="ARBA" id="ARBA00008711"/>
    </source>
</evidence>
<evidence type="ECO:0000313" key="10">
    <source>
        <dbReference type="EMBL" id="MBA8812564.1"/>
    </source>
</evidence>
<accession>A0A7W3PID3</accession>
<dbReference type="InterPro" id="IPR036217">
    <property type="entry name" value="MethylDNA_cys_MeTrfase_DNAb"/>
</dbReference>
<dbReference type="RefSeq" id="WP_167627242.1">
    <property type="nucleotide sequence ID" value="NZ_BAAAHR010000002.1"/>
</dbReference>
<keyword evidence="7" id="KW-0234">DNA repair</keyword>
<evidence type="ECO:0000256" key="4">
    <source>
        <dbReference type="ARBA" id="ARBA00022603"/>
    </source>
</evidence>
<dbReference type="PANTHER" id="PTHR10815:SF5">
    <property type="entry name" value="METHYLATED-DNA--PROTEIN-CYSTEINE METHYLTRANSFERASE"/>
    <property type="match status" value="1"/>
</dbReference>
<keyword evidence="4 10" id="KW-0489">Methyltransferase</keyword>
<proteinExistence type="inferred from homology"/>
<evidence type="ECO:0000256" key="5">
    <source>
        <dbReference type="ARBA" id="ARBA00022679"/>
    </source>
</evidence>
<comment type="catalytic activity">
    <reaction evidence="1">
        <text>a 4-O-methyl-thymidine in DNA + L-cysteinyl-[protein] = a thymidine in DNA + S-methyl-L-cysteinyl-[protein]</text>
        <dbReference type="Rhea" id="RHEA:53428"/>
        <dbReference type="Rhea" id="RHEA-COMP:10131"/>
        <dbReference type="Rhea" id="RHEA-COMP:10132"/>
        <dbReference type="Rhea" id="RHEA-COMP:13555"/>
        <dbReference type="Rhea" id="RHEA-COMP:13556"/>
        <dbReference type="ChEBI" id="CHEBI:29950"/>
        <dbReference type="ChEBI" id="CHEBI:82612"/>
        <dbReference type="ChEBI" id="CHEBI:137386"/>
        <dbReference type="ChEBI" id="CHEBI:137387"/>
        <dbReference type="EC" id="2.1.1.63"/>
    </reaction>
</comment>
<keyword evidence="6" id="KW-0227">DNA damage</keyword>
<dbReference type="SUPFAM" id="SSF46767">
    <property type="entry name" value="Methylated DNA-protein cysteine methyltransferase, C-terminal domain"/>
    <property type="match status" value="1"/>
</dbReference>
<dbReference type="PANTHER" id="PTHR10815">
    <property type="entry name" value="METHYLATED-DNA--PROTEIN-CYSTEINE METHYLTRANSFERASE"/>
    <property type="match status" value="1"/>
</dbReference>
<protein>
    <recommendedName>
        <fullName evidence="3">methylated-DNA--[protein]-cysteine S-methyltransferase</fullName>
        <ecNumber evidence="3">2.1.1.63</ecNumber>
    </recommendedName>
</protein>
<comment type="catalytic activity">
    <reaction evidence="8">
        <text>a 6-O-methyl-2'-deoxyguanosine in DNA + L-cysteinyl-[protein] = S-methyl-L-cysteinyl-[protein] + a 2'-deoxyguanosine in DNA</text>
        <dbReference type="Rhea" id="RHEA:24000"/>
        <dbReference type="Rhea" id="RHEA-COMP:10131"/>
        <dbReference type="Rhea" id="RHEA-COMP:10132"/>
        <dbReference type="Rhea" id="RHEA-COMP:11367"/>
        <dbReference type="Rhea" id="RHEA-COMP:11368"/>
        <dbReference type="ChEBI" id="CHEBI:29950"/>
        <dbReference type="ChEBI" id="CHEBI:82612"/>
        <dbReference type="ChEBI" id="CHEBI:85445"/>
        <dbReference type="ChEBI" id="CHEBI:85448"/>
        <dbReference type="EC" id="2.1.1.63"/>
    </reaction>
</comment>
<reference evidence="10 11" key="1">
    <citation type="submission" date="2020-07" db="EMBL/GenBank/DDBJ databases">
        <title>Sequencing the genomes of 1000 actinobacteria strains.</title>
        <authorList>
            <person name="Klenk H.-P."/>
        </authorList>
    </citation>
    <scope>NUCLEOTIDE SEQUENCE [LARGE SCALE GENOMIC DNA]</scope>
    <source>
        <strain evidence="10 11">DSM 10309</strain>
    </source>
</reference>
<dbReference type="Proteomes" id="UP000522688">
    <property type="component" value="Unassembled WGS sequence"/>
</dbReference>
<dbReference type="PROSITE" id="PS00374">
    <property type="entry name" value="MGMT"/>
    <property type="match status" value="1"/>
</dbReference>
<organism evidence="10 11">
    <name type="scientific">Frigoribacterium faeni</name>
    <dbReference type="NCBI Taxonomy" id="145483"/>
    <lineage>
        <taxon>Bacteria</taxon>
        <taxon>Bacillati</taxon>
        <taxon>Actinomycetota</taxon>
        <taxon>Actinomycetes</taxon>
        <taxon>Micrococcales</taxon>
        <taxon>Microbacteriaceae</taxon>
        <taxon>Frigoribacterium</taxon>
    </lineage>
</organism>
<dbReference type="CDD" id="cd06445">
    <property type="entry name" value="ATase"/>
    <property type="match status" value="1"/>
</dbReference>
<feature type="domain" description="Methylated-DNA-[protein]-cysteine S-methyltransferase DNA binding" evidence="9">
    <location>
        <begin position="94"/>
        <end position="176"/>
    </location>
</feature>
<comment type="caution">
    <text evidence="10">The sequence shown here is derived from an EMBL/GenBank/DDBJ whole genome shotgun (WGS) entry which is preliminary data.</text>
</comment>
<dbReference type="EMBL" id="JACGWW010000001">
    <property type="protein sequence ID" value="MBA8812564.1"/>
    <property type="molecule type" value="Genomic_DNA"/>
</dbReference>
<gene>
    <name evidence="10" type="ORF">FB463_000788</name>
</gene>
<evidence type="ECO:0000259" key="9">
    <source>
        <dbReference type="Pfam" id="PF01035"/>
    </source>
</evidence>
<dbReference type="Gene3D" id="1.10.10.10">
    <property type="entry name" value="Winged helix-like DNA-binding domain superfamily/Winged helix DNA-binding domain"/>
    <property type="match status" value="1"/>
</dbReference>
<dbReference type="GO" id="GO:0032259">
    <property type="term" value="P:methylation"/>
    <property type="evidence" value="ECO:0007669"/>
    <property type="project" value="UniProtKB-KW"/>
</dbReference>
<dbReference type="SUPFAM" id="SSF53155">
    <property type="entry name" value="Methylated DNA-protein cysteine methyltransferase domain"/>
    <property type="match status" value="1"/>
</dbReference>
<evidence type="ECO:0000313" key="11">
    <source>
        <dbReference type="Proteomes" id="UP000522688"/>
    </source>
</evidence>
<dbReference type="Pfam" id="PF01035">
    <property type="entry name" value="DNA_binding_1"/>
    <property type="match status" value="1"/>
</dbReference>
<dbReference type="EC" id="2.1.1.63" evidence="3"/>
<dbReference type="InterPro" id="IPR036631">
    <property type="entry name" value="MGMT_N_sf"/>
</dbReference>
<dbReference type="AlphaFoldDB" id="A0A7W3PID3"/>
<evidence type="ECO:0000256" key="3">
    <source>
        <dbReference type="ARBA" id="ARBA00011918"/>
    </source>
</evidence>
<dbReference type="NCBIfam" id="TIGR00589">
    <property type="entry name" value="ogt"/>
    <property type="match status" value="1"/>
</dbReference>
<dbReference type="Gene3D" id="3.30.160.70">
    <property type="entry name" value="Methylated DNA-protein cysteine methyltransferase domain"/>
    <property type="match status" value="1"/>
</dbReference>
<evidence type="ECO:0000256" key="1">
    <source>
        <dbReference type="ARBA" id="ARBA00001286"/>
    </source>
</evidence>
<evidence type="ECO:0000256" key="8">
    <source>
        <dbReference type="ARBA" id="ARBA00049348"/>
    </source>
</evidence>